<dbReference type="PROSITE" id="PS50296">
    <property type="entry name" value="SUI1"/>
    <property type="match status" value="1"/>
</dbReference>
<dbReference type="RefSeq" id="WP_128767904.1">
    <property type="nucleotide sequence ID" value="NZ_RXOC01000002.1"/>
</dbReference>
<dbReference type="PANTHER" id="PTHR12789">
    <property type="entry name" value="DENSITY-REGULATED PROTEIN HOMOLOG"/>
    <property type="match status" value="1"/>
</dbReference>
<dbReference type="InterPro" id="IPR001950">
    <property type="entry name" value="SUI1"/>
</dbReference>
<dbReference type="GO" id="GO:0002188">
    <property type="term" value="P:translation reinitiation"/>
    <property type="evidence" value="ECO:0007669"/>
    <property type="project" value="TreeGrafter"/>
</dbReference>
<organism evidence="5 6">
    <name type="scientific">Arcticibacter tournemirensis</name>
    <dbReference type="NCBI Taxonomy" id="699437"/>
    <lineage>
        <taxon>Bacteria</taxon>
        <taxon>Pseudomonadati</taxon>
        <taxon>Bacteroidota</taxon>
        <taxon>Sphingobacteriia</taxon>
        <taxon>Sphingobacteriales</taxon>
        <taxon>Sphingobacteriaceae</taxon>
        <taxon>Arcticibacter</taxon>
    </lineage>
</organism>
<sequence>MSKKNKNIAGVVYSTDPDFQFQFEEPAEQETLVPSKQDLRVQLDKKQRGGKAVTLITGFVGTADDLEILGKRLKQKCGTGGSAKNGEIIVQGDFRDKIVETLKSEGYKVKKSGG</sequence>
<dbReference type="GO" id="GO:0006417">
    <property type="term" value="P:regulation of translation"/>
    <property type="evidence" value="ECO:0007669"/>
    <property type="project" value="UniProtKB-KW"/>
</dbReference>
<proteinExistence type="inferred from homology"/>
<evidence type="ECO:0000259" key="4">
    <source>
        <dbReference type="PROSITE" id="PS50296"/>
    </source>
</evidence>
<feature type="domain" description="SUI1" evidence="4">
    <location>
        <begin position="46"/>
        <end position="106"/>
    </location>
</feature>
<dbReference type="GO" id="GO:0001731">
    <property type="term" value="P:formation of translation preinitiation complex"/>
    <property type="evidence" value="ECO:0007669"/>
    <property type="project" value="TreeGrafter"/>
</dbReference>
<dbReference type="InterPro" id="IPR050318">
    <property type="entry name" value="DENR/SUI1_TIF"/>
</dbReference>
<evidence type="ECO:0000256" key="2">
    <source>
        <dbReference type="ARBA" id="ARBA00022845"/>
    </source>
</evidence>
<dbReference type="PIRSF" id="PIRSF037511">
    <property type="entry name" value="Transl_init_SUI1_pro"/>
    <property type="match status" value="1"/>
</dbReference>
<evidence type="ECO:0000313" key="6">
    <source>
        <dbReference type="Proteomes" id="UP000290848"/>
    </source>
</evidence>
<dbReference type="InterPro" id="IPR005872">
    <property type="entry name" value="SUI1_arc_bac"/>
</dbReference>
<dbReference type="Pfam" id="PF01253">
    <property type="entry name" value="SUI1"/>
    <property type="match status" value="1"/>
</dbReference>
<dbReference type="PANTHER" id="PTHR12789:SF0">
    <property type="entry name" value="DENSITY-REGULATED PROTEIN"/>
    <property type="match status" value="1"/>
</dbReference>
<keyword evidence="2" id="KW-0810">Translation regulation</keyword>
<dbReference type="GO" id="GO:0003729">
    <property type="term" value="F:mRNA binding"/>
    <property type="evidence" value="ECO:0007669"/>
    <property type="project" value="TreeGrafter"/>
</dbReference>
<dbReference type="InterPro" id="IPR036877">
    <property type="entry name" value="SUI1_dom_sf"/>
</dbReference>
<evidence type="ECO:0000313" key="5">
    <source>
        <dbReference type="EMBL" id="RXF71657.1"/>
    </source>
</evidence>
<dbReference type="SUPFAM" id="SSF55159">
    <property type="entry name" value="eIF1-like"/>
    <property type="match status" value="1"/>
</dbReference>
<dbReference type="Proteomes" id="UP000290848">
    <property type="component" value="Unassembled WGS sequence"/>
</dbReference>
<dbReference type="GO" id="GO:0003743">
    <property type="term" value="F:translation initiation factor activity"/>
    <property type="evidence" value="ECO:0007669"/>
    <property type="project" value="UniProtKB-KW"/>
</dbReference>
<evidence type="ECO:0000256" key="1">
    <source>
        <dbReference type="ARBA" id="ARBA00005422"/>
    </source>
</evidence>
<comment type="caution">
    <text evidence="5">The sequence shown here is derived from an EMBL/GenBank/DDBJ whole genome shotgun (WGS) entry which is preliminary data.</text>
</comment>
<protein>
    <submittedName>
        <fullName evidence="5">Translation initiation factor</fullName>
    </submittedName>
</protein>
<dbReference type="CDD" id="cd11567">
    <property type="entry name" value="YciH_like"/>
    <property type="match status" value="1"/>
</dbReference>
<accession>A0A4Q0ME10</accession>
<dbReference type="AlphaFoldDB" id="A0A4Q0ME10"/>
<name>A0A4Q0ME10_9SPHI</name>
<dbReference type="Gene3D" id="3.30.780.10">
    <property type="entry name" value="SUI1-like domain"/>
    <property type="match status" value="1"/>
</dbReference>
<evidence type="ECO:0000256" key="3">
    <source>
        <dbReference type="ARBA" id="ARBA00022917"/>
    </source>
</evidence>
<comment type="similarity">
    <text evidence="1">Belongs to the SUI1 family.</text>
</comment>
<gene>
    <name evidence="5" type="ORF">EKH83_02930</name>
</gene>
<reference evidence="5 6" key="1">
    <citation type="submission" date="2018-12" db="EMBL/GenBank/DDBJ databases">
        <title>The Draft Genome Sequence of the Soil Bacterium Pedobacter tournemirensis R1.</title>
        <authorList>
            <person name="He J."/>
        </authorList>
    </citation>
    <scope>NUCLEOTIDE SEQUENCE [LARGE SCALE GENOMIC DNA]</scope>
    <source>
        <strain evidence="5 6">R1</strain>
    </source>
</reference>
<dbReference type="EMBL" id="RXOC01000002">
    <property type="protein sequence ID" value="RXF71657.1"/>
    <property type="molecule type" value="Genomic_DNA"/>
</dbReference>
<keyword evidence="3" id="KW-0648">Protein biosynthesis</keyword>
<keyword evidence="5" id="KW-0396">Initiation factor</keyword>